<dbReference type="InterPro" id="IPR019904">
    <property type="entry name" value="Peroxiredoxin_OsmC"/>
</dbReference>
<dbReference type="Pfam" id="PF02566">
    <property type="entry name" value="OsmC"/>
    <property type="match status" value="1"/>
</dbReference>
<proteinExistence type="predicted"/>
<reference evidence="1" key="1">
    <citation type="submission" date="2021-10" db="EMBL/GenBank/DDBJ databases">
        <title>Loktanella gaetbuli sp. nov., isolated from a tidal flat.</title>
        <authorList>
            <person name="Park S."/>
            <person name="Yoon J.-H."/>
        </authorList>
    </citation>
    <scope>NUCLEOTIDE SEQUENCE</scope>
    <source>
        <strain evidence="1">TSTF-M6</strain>
    </source>
</reference>
<dbReference type="Gene3D" id="3.30.300.20">
    <property type="match status" value="1"/>
</dbReference>
<dbReference type="SUPFAM" id="SSF82784">
    <property type="entry name" value="OsmC-like"/>
    <property type="match status" value="1"/>
</dbReference>
<organism evidence="1 2">
    <name type="scientific">Loktanella gaetbuli</name>
    <dbReference type="NCBI Taxonomy" id="2881335"/>
    <lineage>
        <taxon>Bacteria</taxon>
        <taxon>Pseudomonadati</taxon>
        <taxon>Pseudomonadota</taxon>
        <taxon>Alphaproteobacteria</taxon>
        <taxon>Rhodobacterales</taxon>
        <taxon>Roseobacteraceae</taxon>
        <taxon>Loktanella</taxon>
    </lineage>
</organism>
<name>A0ABS8BQY3_9RHOB</name>
<dbReference type="InterPro" id="IPR036102">
    <property type="entry name" value="OsmC/Ohrsf"/>
</dbReference>
<dbReference type="InterPro" id="IPR003718">
    <property type="entry name" value="OsmC/Ohr_fam"/>
</dbReference>
<comment type="caution">
    <text evidence="1">The sequence shown here is derived from an EMBL/GenBank/DDBJ whole genome shotgun (WGS) entry which is preliminary data.</text>
</comment>
<dbReference type="NCBIfam" id="TIGR03562">
    <property type="entry name" value="osmo_induc_OsmC"/>
    <property type="match status" value="1"/>
</dbReference>
<dbReference type="PANTHER" id="PTHR42830">
    <property type="entry name" value="OSMOTICALLY INDUCIBLE FAMILY PROTEIN"/>
    <property type="match status" value="1"/>
</dbReference>
<accession>A0ABS8BQY3</accession>
<dbReference type="InterPro" id="IPR015946">
    <property type="entry name" value="KH_dom-like_a/b"/>
</dbReference>
<sequence length="142" mass="14812">MIKKYGTANWQGALKDGIGKVSTETAALTDHPYGFTARFEGGKGTNPEELVGAAHAACFAMALSMGLGEKGFTADNIDAKSTISLEQKDGGFAVTKAHIEVTATIPDISEAEFMEIAKATETGCPISKLLTAEISLDAKLVS</sequence>
<gene>
    <name evidence="1" type="ORF">LGQ03_02685</name>
</gene>
<dbReference type="Proteomes" id="UP001138961">
    <property type="component" value="Unassembled WGS sequence"/>
</dbReference>
<dbReference type="EMBL" id="JAJATZ010000001">
    <property type="protein sequence ID" value="MCB5198137.1"/>
    <property type="molecule type" value="Genomic_DNA"/>
</dbReference>
<dbReference type="InterPro" id="IPR052707">
    <property type="entry name" value="OsmC_Ohr_Peroxiredoxin"/>
</dbReference>
<evidence type="ECO:0000313" key="2">
    <source>
        <dbReference type="Proteomes" id="UP001138961"/>
    </source>
</evidence>
<evidence type="ECO:0000313" key="1">
    <source>
        <dbReference type="EMBL" id="MCB5198137.1"/>
    </source>
</evidence>
<dbReference type="RefSeq" id="WP_226747134.1">
    <property type="nucleotide sequence ID" value="NZ_JAJATZ010000001.1"/>
</dbReference>
<keyword evidence="2" id="KW-1185">Reference proteome</keyword>
<protein>
    <submittedName>
        <fullName evidence="1">OsmC family peroxiredoxin</fullName>
    </submittedName>
</protein>
<dbReference type="PANTHER" id="PTHR42830:SF1">
    <property type="entry name" value="OSMOTICALLY INDUCIBLE FAMILY PROTEIN"/>
    <property type="match status" value="1"/>
</dbReference>